<keyword evidence="3" id="KW-1185">Reference proteome</keyword>
<evidence type="ECO:0000313" key="3">
    <source>
        <dbReference type="Proteomes" id="UP000035444"/>
    </source>
</evidence>
<feature type="transmembrane region" description="Helical" evidence="1">
    <location>
        <begin position="44"/>
        <end position="67"/>
    </location>
</feature>
<keyword evidence="1" id="KW-0812">Transmembrane</keyword>
<reference evidence="2 3" key="1">
    <citation type="submission" date="2015-03" db="EMBL/GenBank/DDBJ databases">
        <title>Genome Sequence of Kiloniella spongiae MEBiC09566, isolated from a marine sponge.</title>
        <authorList>
            <person name="Shao Z."/>
            <person name="Wang L."/>
            <person name="Li X."/>
        </authorList>
    </citation>
    <scope>NUCLEOTIDE SEQUENCE [LARGE SCALE GENOMIC DNA]</scope>
    <source>
        <strain evidence="2 3">MEBiC09566</strain>
    </source>
</reference>
<gene>
    <name evidence="2" type="ORF">WH96_10595</name>
</gene>
<dbReference type="EMBL" id="LAQL01000006">
    <property type="protein sequence ID" value="KLN60896.1"/>
    <property type="molecule type" value="Genomic_DNA"/>
</dbReference>
<protein>
    <submittedName>
        <fullName evidence="2">Uncharacterized protein</fullName>
    </submittedName>
</protein>
<keyword evidence="1" id="KW-0472">Membrane</keyword>
<sequence>MAKSYYLEDGNSYGETRIENAITSILSGESLAKFWIIEKQKTSIGYLCVSLGFSLETGGVIFLSMSFL</sequence>
<comment type="caution">
    <text evidence="2">The sequence shown here is derived from an EMBL/GenBank/DDBJ whole genome shotgun (WGS) entry which is preliminary data.</text>
</comment>
<dbReference type="STRING" id="1489064.WH96_10595"/>
<evidence type="ECO:0000313" key="2">
    <source>
        <dbReference type="EMBL" id="KLN60896.1"/>
    </source>
</evidence>
<dbReference type="AlphaFoldDB" id="A0A0H2MFD7"/>
<dbReference type="Proteomes" id="UP000035444">
    <property type="component" value="Unassembled WGS sequence"/>
</dbReference>
<accession>A0A0H2MFD7</accession>
<proteinExistence type="predicted"/>
<name>A0A0H2MFD7_9PROT</name>
<organism evidence="2 3">
    <name type="scientific">Kiloniella spongiae</name>
    <dbReference type="NCBI Taxonomy" id="1489064"/>
    <lineage>
        <taxon>Bacteria</taxon>
        <taxon>Pseudomonadati</taxon>
        <taxon>Pseudomonadota</taxon>
        <taxon>Alphaproteobacteria</taxon>
        <taxon>Rhodospirillales</taxon>
        <taxon>Kiloniellaceae</taxon>
        <taxon>Kiloniella</taxon>
    </lineage>
</organism>
<evidence type="ECO:0000256" key="1">
    <source>
        <dbReference type="SAM" id="Phobius"/>
    </source>
</evidence>
<keyword evidence="1" id="KW-1133">Transmembrane helix</keyword>